<protein>
    <recommendedName>
        <fullName evidence="4">Secreted protein</fullName>
    </recommendedName>
</protein>
<accession>A0ABQ8T3S6</accession>
<evidence type="ECO:0000313" key="3">
    <source>
        <dbReference type="Proteomes" id="UP001148838"/>
    </source>
</evidence>
<reference evidence="2 3" key="1">
    <citation type="journal article" date="2022" name="Allergy">
        <title>Genome assembly and annotation of Periplaneta americana reveal a comprehensive cockroach allergen profile.</title>
        <authorList>
            <person name="Wang L."/>
            <person name="Xiong Q."/>
            <person name="Saelim N."/>
            <person name="Wang L."/>
            <person name="Nong W."/>
            <person name="Wan A.T."/>
            <person name="Shi M."/>
            <person name="Liu X."/>
            <person name="Cao Q."/>
            <person name="Hui J.H.L."/>
            <person name="Sookrung N."/>
            <person name="Leung T.F."/>
            <person name="Tungtrongchitr A."/>
            <person name="Tsui S.K.W."/>
        </authorList>
    </citation>
    <scope>NUCLEOTIDE SEQUENCE [LARGE SCALE GENOMIC DNA]</scope>
    <source>
        <strain evidence="2">PWHHKU_190912</strain>
    </source>
</reference>
<dbReference type="EMBL" id="JAJSOF020000015">
    <property type="protein sequence ID" value="KAJ4441147.1"/>
    <property type="molecule type" value="Genomic_DNA"/>
</dbReference>
<feature type="chain" id="PRO_5046458189" description="Secreted protein" evidence="1">
    <location>
        <begin position="24"/>
        <end position="186"/>
    </location>
</feature>
<evidence type="ECO:0000313" key="2">
    <source>
        <dbReference type="EMBL" id="KAJ4441147.1"/>
    </source>
</evidence>
<comment type="caution">
    <text evidence="2">The sequence shown here is derived from an EMBL/GenBank/DDBJ whole genome shotgun (WGS) entry which is preliminary data.</text>
</comment>
<organism evidence="2 3">
    <name type="scientific">Periplaneta americana</name>
    <name type="common">American cockroach</name>
    <name type="synonym">Blatta americana</name>
    <dbReference type="NCBI Taxonomy" id="6978"/>
    <lineage>
        <taxon>Eukaryota</taxon>
        <taxon>Metazoa</taxon>
        <taxon>Ecdysozoa</taxon>
        <taxon>Arthropoda</taxon>
        <taxon>Hexapoda</taxon>
        <taxon>Insecta</taxon>
        <taxon>Pterygota</taxon>
        <taxon>Neoptera</taxon>
        <taxon>Polyneoptera</taxon>
        <taxon>Dictyoptera</taxon>
        <taxon>Blattodea</taxon>
        <taxon>Blattoidea</taxon>
        <taxon>Blattidae</taxon>
        <taxon>Blattinae</taxon>
        <taxon>Periplaneta</taxon>
    </lineage>
</organism>
<keyword evidence="1" id="KW-0732">Signal</keyword>
<proteinExistence type="predicted"/>
<gene>
    <name evidence="2" type="ORF">ANN_10997</name>
</gene>
<name>A0ABQ8T3S6_PERAM</name>
<keyword evidence="3" id="KW-1185">Reference proteome</keyword>
<sequence>MKKEQLISQVAVLLLVALPAVLAKVGEAGSGKRVTKQVHTKGAVVESDSDHNTAETGFGAAGIGGHGKYFQDFYMIKSGPDQIEFGHVCEDPHEWEQRYEKKDLAKHRHQGQVATRSRRRGTSNRSLLSLFGTCSDSSLRHPYLLSGYGIYWSLTKHILTCHYSSHQQVYFQLVSSFSPCPLQPLL</sequence>
<evidence type="ECO:0008006" key="4">
    <source>
        <dbReference type="Google" id="ProtNLM"/>
    </source>
</evidence>
<evidence type="ECO:0000256" key="1">
    <source>
        <dbReference type="SAM" id="SignalP"/>
    </source>
</evidence>
<dbReference type="Proteomes" id="UP001148838">
    <property type="component" value="Unassembled WGS sequence"/>
</dbReference>
<feature type="signal peptide" evidence="1">
    <location>
        <begin position="1"/>
        <end position="23"/>
    </location>
</feature>